<protein>
    <submittedName>
        <fullName evidence="1">Uncharacterized protein</fullName>
    </submittedName>
</protein>
<evidence type="ECO:0000313" key="2">
    <source>
        <dbReference type="Proteomes" id="UP001595191"/>
    </source>
</evidence>
<accession>A0ACC7LJY8</accession>
<comment type="caution">
    <text evidence="1">The sequence shown here is derived from an EMBL/GenBank/DDBJ whole genome shotgun (WGS) entry which is preliminary data.</text>
</comment>
<organism evidence="1 2">
    <name type="scientific">Meishania litoralis</name>
    <dbReference type="NCBI Taxonomy" id="3434685"/>
    <lineage>
        <taxon>Bacteria</taxon>
        <taxon>Pseudomonadati</taxon>
        <taxon>Bacteroidota</taxon>
        <taxon>Flavobacteriia</taxon>
        <taxon>Flavobacteriales</taxon>
        <taxon>Flavobacteriaceae</taxon>
        <taxon>Meishania</taxon>
    </lineage>
</organism>
<dbReference type="Proteomes" id="UP001595191">
    <property type="component" value="Unassembled WGS sequence"/>
</dbReference>
<evidence type="ECO:0000313" key="1">
    <source>
        <dbReference type="EMBL" id="MFH6603889.1"/>
    </source>
</evidence>
<reference evidence="1" key="1">
    <citation type="submission" date="2024-09" db="EMBL/GenBank/DDBJ databases">
        <authorList>
            <person name="Liu J."/>
        </authorList>
    </citation>
    <scope>NUCLEOTIDE SEQUENCE</scope>
    <source>
        <strain evidence="1">NBU2967</strain>
    </source>
</reference>
<dbReference type="EMBL" id="JBHFPV010000002">
    <property type="protein sequence ID" value="MFH6603889.1"/>
    <property type="molecule type" value="Genomic_DNA"/>
</dbReference>
<sequence length="207" mass="24125">MIQIFKRPVLLIILFLGLYSMNAQKKAFNKGYLVKQSGDTIQGLVKDRSTGTFVSLYTKIRFKEAGSSRTKKYGPDDILGYGYHGQNFVSMPFREEIDFFKFRYYTDSRAPRVFLKVVRKSEQLIYFEQLFVHEDSSYLDSTPFFYRPDTSELVRVTQGILGFKRKRLAEYFSDCPALAQELYGDDRTIGSISDLYEFCLERCIANQ</sequence>
<keyword evidence="2" id="KW-1185">Reference proteome</keyword>
<name>A0ACC7LJY8_9FLAO</name>
<proteinExistence type="predicted"/>
<gene>
    <name evidence="1" type="ORF">ACEZ3G_10410</name>
</gene>